<evidence type="ECO:0000259" key="1">
    <source>
        <dbReference type="PROSITE" id="PS50076"/>
    </source>
</evidence>
<protein>
    <recommendedName>
        <fullName evidence="1">J domain-containing protein</fullName>
    </recommendedName>
</protein>
<dbReference type="Proteomes" id="UP001153069">
    <property type="component" value="Unassembled WGS sequence"/>
</dbReference>
<evidence type="ECO:0000313" key="2">
    <source>
        <dbReference type="EMBL" id="CAB9500545.1"/>
    </source>
</evidence>
<gene>
    <name evidence="2" type="ORF">SEMRO_86_G045650.2</name>
</gene>
<comment type="caution">
    <text evidence="2">The sequence shown here is derived from an EMBL/GenBank/DDBJ whole genome shotgun (WGS) entry which is preliminary data.</text>
</comment>
<dbReference type="AlphaFoldDB" id="A0A9N8H5Z6"/>
<organism evidence="2 3">
    <name type="scientific">Seminavis robusta</name>
    <dbReference type="NCBI Taxonomy" id="568900"/>
    <lineage>
        <taxon>Eukaryota</taxon>
        <taxon>Sar</taxon>
        <taxon>Stramenopiles</taxon>
        <taxon>Ochrophyta</taxon>
        <taxon>Bacillariophyta</taxon>
        <taxon>Bacillariophyceae</taxon>
        <taxon>Bacillariophycidae</taxon>
        <taxon>Naviculales</taxon>
        <taxon>Naviculaceae</taxon>
        <taxon>Seminavis</taxon>
    </lineage>
</organism>
<dbReference type="OrthoDB" id="552049at2759"/>
<accession>A0A9N8H5Z6</accession>
<sequence>MSSALILSKSSVWFRMASLPSTAAPLASPLLSAITKPSYGSRFLTSQAARALLGLPANNKTADTTGSASSSKTTSPLTLKELRHAYFAAAKQCHPDMMTTQQDDDEEEETNSQAADEFLQVTLAYELLQAELSPKEEDVMSNIITESEEMAFRRACQVELGVAPEIVEECKQNPEFRQWLLGRTDSAHLWRTFLMQHGGLAPKLRPPQLLQAGAHAKMPSHRTRRRRK</sequence>
<proteinExistence type="predicted"/>
<dbReference type="EMBL" id="CAICTM010000085">
    <property type="protein sequence ID" value="CAB9500545.1"/>
    <property type="molecule type" value="Genomic_DNA"/>
</dbReference>
<feature type="domain" description="J" evidence="1">
    <location>
        <begin position="48"/>
        <end position="141"/>
    </location>
</feature>
<reference evidence="2" key="1">
    <citation type="submission" date="2020-06" db="EMBL/GenBank/DDBJ databases">
        <authorList>
            <consortium name="Plant Systems Biology data submission"/>
        </authorList>
    </citation>
    <scope>NUCLEOTIDE SEQUENCE</scope>
    <source>
        <strain evidence="2">D6</strain>
    </source>
</reference>
<dbReference type="SUPFAM" id="SSF46565">
    <property type="entry name" value="Chaperone J-domain"/>
    <property type="match status" value="1"/>
</dbReference>
<dbReference type="InterPro" id="IPR036869">
    <property type="entry name" value="J_dom_sf"/>
</dbReference>
<dbReference type="InterPro" id="IPR001623">
    <property type="entry name" value="DnaJ_domain"/>
</dbReference>
<dbReference type="PROSITE" id="PS50076">
    <property type="entry name" value="DNAJ_2"/>
    <property type="match status" value="1"/>
</dbReference>
<evidence type="ECO:0000313" key="3">
    <source>
        <dbReference type="Proteomes" id="UP001153069"/>
    </source>
</evidence>
<dbReference type="SMART" id="SM00271">
    <property type="entry name" value="DnaJ"/>
    <property type="match status" value="1"/>
</dbReference>
<name>A0A9N8H5Z6_9STRA</name>
<dbReference type="Gene3D" id="1.10.287.110">
    <property type="entry name" value="DnaJ domain"/>
    <property type="match status" value="1"/>
</dbReference>
<dbReference type="CDD" id="cd06257">
    <property type="entry name" value="DnaJ"/>
    <property type="match status" value="1"/>
</dbReference>
<keyword evidence="3" id="KW-1185">Reference proteome</keyword>